<dbReference type="GO" id="GO:0003824">
    <property type="term" value="F:catalytic activity"/>
    <property type="evidence" value="ECO:0007669"/>
    <property type="project" value="InterPro"/>
</dbReference>
<keyword evidence="2" id="KW-0004">4Fe-4S</keyword>
<proteinExistence type="predicted"/>
<dbReference type="AlphaFoldDB" id="A0A923NG13"/>
<dbReference type="Proteomes" id="UP000602647">
    <property type="component" value="Unassembled WGS sequence"/>
</dbReference>
<keyword evidence="5" id="KW-0408">Iron</keyword>
<keyword evidence="4" id="KW-0479">Metal-binding</keyword>
<protein>
    <submittedName>
        <fullName evidence="8">Radical SAM protein</fullName>
    </submittedName>
</protein>
<dbReference type="PANTHER" id="PTHR30352">
    <property type="entry name" value="PYRUVATE FORMATE-LYASE-ACTIVATING ENZYME"/>
    <property type="match status" value="1"/>
</dbReference>
<dbReference type="RefSeq" id="WP_187301902.1">
    <property type="nucleotide sequence ID" value="NZ_JACRYT010000001.1"/>
</dbReference>
<evidence type="ECO:0000313" key="8">
    <source>
        <dbReference type="EMBL" id="MBC6678286.1"/>
    </source>
</evidence>
<evidence type="ECO:0000256" key="4">
    <source>
        <dbReference type="ARBA" id="ARBA00022723"/>
    </source>
</evidence>
<evidence type="ECO:0000256" key="5">
    <source>
        <dbReference type="ARBA" id="ARBA00023004"/>
    </source>
</evidence>
<evidence type="ECO:0000313" key="9">
    <source>
        <dbReference type="Proteomes" id="UP000602647"/>
    </source>
</evidence>
<dbReference type="EMBL" id="JACRYT010000001">
    <property type="protein sequence ID" value="MBC6678286.1"/>
    <property type="molecule type" value="Genomic_DNA"/>
</dbReference>
<evidence type="ECO:0000256" key="1">
    <source>
        <dbReference type="ARBA" id="ARBA00001966"/>
    </source>
</evidence>
<keyword evidence="6" id="KW-0411">Iron-sulfur</keyword>
<evidence type="ECO:0000256" key="3">
    <source>
        <dbReference type="ARBA" id="ARBA00022691"/>
    </source>
</evidence>
<keyword evidence="3" id="KW-0949">S-adenosyl-L-methionine</keyword>
<name>A0A923NG13_9FIRM</name>
<sequence>MSGGELLMQAEAAERLIDEAGRRGISVCLDTSGYGDSQALMTMARKENVAYILYDMKAIDDEVHKAYTGVSNKRILENLEMLATDSRASGKLILRMPLIKGVNDSEEMIRRTGEFYRKLGIRRVNLLPYHNFGISKKRNVGGEQEAFEQPAKERLTEIEIYFQNEINLSVEVLGDK</sequence>
<gene>
    <name evidence="8" type="ORF">H9L42_00380</name>
</gene>
<dbReference type="Pfam" id="PF04055">
    <property type="entry name" value="Radical_SAM"/>
    <property type="match status" value="1"/>
</dbReference>
<evidence type="ECO:0000256" key="6">
    <source>
        <dbReference type="ARBA" id="ARBA00023014"/>
    </source>
</evidence>
<feature type="domain" description="Radical SAM core" evidence="7">
    <location>
        <begin position="1"/>
        <end position="165"/>
    </location>
</feature>
<accession>A0A923NG13</accession>
<reference evidence="8" key="1">
    <citation type="submission" date="2020-08" db="EMBL/GenBank/DDBJ databases">
        <title>Genome public.</title>
        <authorList>
            <person name="Liu C."/>
            <person name="Sun Q."/>
        </authorList>
    </citation>
    <scope>NUCLEOTIDE SEQUENCE</scope>
    <source>
        <strain evidence="8">BX12</strain>
    </source>
</reference>
<dbReference type="InterPro" id="IPR058240">
    <property type="entry name" value="rSAM_sf"/>
</dbReference>
<dbReference type="InterPro" id="IPR034457">
    <property type="entry name" value="Organic_radical-activating"/>
</dbReference>
<organism evidence="8 9">
    <name type="scientific">Zhenpiania hominis</name>
    <dbReference type="NCBI Taxonomy" id="2763644"/>
    <lineage>
        <taxon>Bacteria</taxon>
        <taxon>Bacillati</taxon>
        <taxon>Bacillota</taxon>
        <taxon>Clostridia</taxon>
        <taxon>Peptostreptococcales</taxon>
        <taxon>Anaerovoracaceae</taxon>
        <taxon>Zhenpiania</taxon>
    </lineage>
</organism>
<dbReference type="PANTHER" id="PTHR30352:SF4">
    <property type="entry name" value="PYRUVATE FORMATE-LYASE 2-ACTIVATING ENZYME"/>
    <property type="match status" value="1"/>
</dbReference>
<comment type="cofactor">
    <cofactor evidence="1">
        <name>[4Fe-4S] cluster</name>
        <dbReference type="ChEBI" id="CHEBI:49883"/>
    </cofactor>
</comment>
<dbReference type="Gene3D" id="3.80.30.10">
    <property type="entry name" value="pyruvate-formate lyase- activating enzyme"/>
    <property type="match status" value="1"/>
</dbReference>
<keyword evidence="9" id="KW-1185">Reference proteome</keyword>
<dbReference type="GO" id="GO:0051539">
    <property type="term" value="F:4 iron, 4 sulfur cluster binding"/>
    <property type="evidence" value="ECO:0007669"/>
    <property type="project" value="UniProtKB-KW"/>
</dbReference>
<dbReference type="InterPro" id="IPR007197">
    <property type="entry name" value="rSAM"/>
</dbReference>
<dbReference type="PROSITE" id="PS51918">
    <property type="entry name" value="RADICAL_SAM"/>
    <property type="match status" value="1"/>
</dbReference>
<comment type="caution">
    <text evidence="8">The sequence shown here is derived from an EMBL/GenBank/DDBJ whole genome shotgun (WGS) entry which is preliminary data.</text>
</comment>
<evidence type="ECO:0000259" key="7">
    <source>
        <dbReference type="PROSITE" id="PS51918"/>
    </source>
</evidence>
<dbReference type="GO" id="GO:0046872">
    <property type="term" value="F:metal ion binding"/>
    <property type="evidence" value="ECO:0007669"/>
    <property type="project" value="UniProtKB-KW"/>
</dbReference>
<dbReference type="SUPFAM" id="SSF102114">
    <property type="entry name" value="Radical SAM enzymes"/>
    <property type="match status" value="1"/>
</dbReference>
<evidence type="ECO:0000256" key="2">
    <source>
        <dbReference type="ARBA" id="ARBA00022485"/>
    </source>
</evidence>